<protein>
    <submittedName>
        <fullName evidence="1">Uncharacterized protein</fullName>
    </submittedName>
</protein>
<proteinExistence type="predicted"/>
<organism evidence="1 2">
    <name type="scientific">Streptomyces caeruleatus</name>
    <dbReference type="NCBI Taxonomy" id="661399"/>
    <lineage>
        <taxon>Bacteria</taxon>
        <taxon>Bacillati</taxon>
        <taxon>Actinomycetota</taxon>
        <taxon>Actinomycetes</taxon>
        <taxon>Kitasatosporales</taxon>
        <taxon>Streptomycetaceae</taxon>
        <taxon>Streptomyces</taxon>
    </lineage>
</organism>
<sequence length="205" mass="22985">MSEGLAKALERRAAGIGLMIEGIFDCTPGAMLATDRGNVWINVGAWQRDFSVAISQPGVEWARGGTEDVEQALRAVAAWQEGEPLDDFVSEFPFMEPGRLAHAFLEGRVAEAQWQDLLASEYHTGGQRLLVSLAPFDELRSFYPEISYGDLRFTMPPPLRDERLFRFRRDGPGFRVEECGPEPREYSLDTLDEVARHVVEFFASG</sequence>
<keyword evidence="2" id="KW-1185">Reference proteome</keyword>
<comment type="caution">
    <text evidence="1">The sequence shown here is derived from an EMBL/GenBank/DDBJ whole genome shotgun (WGS) entry which is preliminary data.</text>
</comment>
<evidence type="ECO:0000313" key="2">
    <source>
        <dbReference type="Proteomes" id="UP000053429"/>
    </source>
</evidence>
<accession>A0A101TJF1</accession>
<dbReference type="Proteomes" id="UP000053429">
    <property type="component" value="Unassembled WGS sequence"/>
</dbReference>
<dbReference type="AlphaFoldDB" id="A0A101TJF1"/>
<evidence type="ECO:0000313" key="1">
    <source>
        <dbReference type="EMBL" id="KUN93205.1"/>
    </source>
</evidence>
<reference evidence="1 2" key="1">
    <citation type="submission" date="2015-10" db="EMBL/GenBank/DDBJ databases">
        <title>Draft genome sequence of Streptomyces caeruleatus NRRL B-24802, type strain for the species Streptomyces caeruleatus.</title>
        <authorList>
            <person name="Ruckert C."/>
            <person name="Winkler A."/>
            <person name="Kalinowski J."/>
            <person name="Kampfer P."/>
            <person name="Glaeser S."/>
        </authorList>
    </citation>
    <scope>NUCLEOTIDE SEQUENCE [LARGE SCALE GENOMIC DNA]</scope>
    <source>
        <strain evidence="1 2">NRRL B-24802</strain>
    </source>
</reference>
<dbReference type="STRING" id="661399.AQJ67_39125"/>
<name>A0A101TJF1_9ACTN</name>
<dbReference type="EMBL" id="LMWY01000056">
    <property type="protein sequence ID" value="KUN93205.1"/>
    <property type="molecule type" value="Genomic_DNA"/>
</dbReference>
<gene>
    <name evidence="1" type="ORF">AQJ67_39125</name>
</gene>